<keyword evidence="1" id="KW-0812">Transmembrane</keyword>
<comment type="caution">
    <text evidence="2">The sequence shown here is derived from an EMBL/GenBank/DDBJ whole genome shotgun (WGS) entry which is preliminary data.</text>
</comment>
<name>A0A5J9VE71_9POAL</name>
<keyword evidence="1" id="KW-0472">Membrane</keyword>
<feature type="transmembrane region" description="Helical" evidence="1">
    <location>
        <begin position="41"/>
        <end position="59"/>
    </location>
</feature>
<feature type="transmembrane region" description="Helical" evidence="1">
    <location>
        <begin position="12"/>
        <end position="35"/>
    </location>
</feature>
<accession>A0A5J9VE71</accession>
<feature type="transmembrane region" description="Helical" evidence="1">
    <location>
        <begin position="79"/>
        <end position="102"/>
    </location>
</feature>
<proteinExistence type="predicted"/>
<feature type="transmembrane region" description="Helical" evidence="1">
    <location>
        <begin position="122"/>
        <end position="144"/>
    </location>
</feature>
<keyword evidence="3" id="KW-1185">Reference proteome</keyword>
<evidence type="ECO:0000313" key="2">
    <source>
        <dbReference type="EMBL" id="TVU33170.1"/>
    </source>
</evidence>
<dbReference type="Proteomes" id="UP000324897">
    <property type="component" value="Chromosome 1"/>
</dbReference>
<evidence type="ECO:0000256" key="1">
    <source>
        <dbReference type="SAM" id="Phobius"/>
    </source>
</evidence>
<keyword evidence="1" id="KW-1133">Transmembrane helix</keyword>
<protein>
    <submittedName>
        <fullName evidence="2">Uncharacterized protein</fullName>
    </submittedName>
</protein>
<reference evidence="2 3" key="1">
    <citation type="journal article" date="2019" name="Sci. Rep.">
        <title>A high-quality genome of Eragrostis curvula grass provides insights into Poaceae evolution and supports new strategies to enhance forage quality.</title>
        <authorList>
            <person name="Carballo J."/>
            <person name="Santos B.A.C.M."/>
            <person name="Zappacosta D."/>
            <person name="Garbus I."/>
            <person name="Selva J.P."/>
            <person name="Gallo C.A."/>
            <person name="Diaz A."/>
            <person name="Albertini E."/>
            <person name="Caccamo M."/>
            <person name="Echenique V."/>
        </authorList>
    </citation>
    <scope>NUCLEOTIDE SEQUENCE [LARGE SCALE GENOMIC DNA]</scope>
    <source>
        <strain evidence="3">cv. Victoria</strain>
        <tissue evidence="2">Leaf</tissue>
    </source>
</reference>
<organism evidence="2 3">
    <name type="scientific">Eragrostis curvula</name>
    <name type="common">weeping love grass</name>
    <dbReference type="NCBI Taxonomy" id="38414"/>
    <lineage>
        <taxon>Eukaryota</taxon>
        <taxon>Viridiplantae</taxon>
        <taxon>Streptophyta</taxon>
        <taxon>Embryophyta</taxon>
        <taxon>Tracheophyta</taxon>
        <taxon>Spermatophyta</taxon>
        <taxon>Magnoliopsida</taxon>
        <taxon>Liliopsida</taxon>
        <taxon>Poales</taxon>
        <taxon>Poaceae</taxon>
        <taxon>PACMAD clade</taxon>
        <taxon>Chloridoideae</taxon>
        <taxon>Eragrostideae</taxon>
        <taxon>Eragrostidinae</taxon>
        <taxon>Eragrostis</taxon>
    </lineage>
</organism>
<gene>
    <name evidence="2" type="ORF">EJB05_24956</name>
</gene>
<dbReference type="EMBL" id="RWGY01000011">
    <property type="protein sequence ID" value="TVU33170.1"/>
    <property type="molecule type" value="Genomic_DNA"/>
</dbReference>
<dbReference type="Gramene" id="TVU33170">
    <property type="protein sequence ID" value="TVU33170"/>
    <property type="gene ID" value="EJB05_24956"/>
</dbReference>
<evidence type="ECO:0000313" key="3">
    <source>
        <dbReference type="Proteomes" id="UP000324897"/>
    </source>
</evidence>
<dbReference type="AlphaFoldDB" id="A0A5J9VE71"/>
<sequence>MALEWLDKARTATKVFCAIVCIWALVMLATNVHLLRDTMTGVSLVALIVQSVLIFAQLVGPRCFGAAGPLPNSLRSSLVVVLLDFLVASFLTVAGLGCVGIANQKMYNHVCFSRCWISFHYSLVVILGGVLAYIATMLNMLVACKMNLERNHQN</sequence>